<dbReference type="InterPro" id="IPR018841">
    <property type="entry name" value="DUF2442"/>
</dbReference>
<evidence type="ECO:0000313" key="1">
    <source>
        <dbReference type="EMBL" id="MCT7969853.1"/>
    </source>
</evidence>
<evidence type="ECO:0000313" key="2">
    <source>
        <dbReference type="Proteomes" id="UP001525890"/>
    </source>
</evidence>
<reference evidence="1 2" key="1">
    <citation type="journal article" date="2022" name="Front. Microbiol.">
        <title>High genomic differentiation and limited gene flow indicate recent cryptic speciation within the genus Laspinema (cyanobacteria).</title>
        <authorList>
            <person name="Stanojkovic A."/>
            <person name="Skoupy S."/>
            <person name="Skaloud P."/>
            <person name="Dvorak P."/>
        </authorList>
    </citation>
    <scope>NUCLEOTIDE SEQUENCE [LARGE SCALE GENOMIC DNA]</scope>
    <source>
        <strain evidence="1 2">D2a</strain>
    </source>
</reference>
<dbReference type="Gene3D" id="3.30.2020.40">
    <property type="entry name" value="Uncharacterised protein PF10387, DUF2442"/>
    <property type="match status" value="1"/>
</dbReference>
<dbReference type="Proteomes" id="UP001525890">
    <property type="component" value="Unassembled WGS sequence"/>
</dbReference>
<gene>
    <name evidence="1" type="ORF">NG799_26410</name>
</gene>
<dbReference type="Pfam" id="PF10387">
    <property type="entry name" value="DUF2442"/>
    <property type="match status" value="1"/>
</dbReference>
<accession>A0ABT2MYL5</accession>
<sequence length="122" mass="13417">MVNPIGDDSTFVQQVEKARIASARANATEPRAIAAYYDAVNRLIIIHLKSGAIFSFPPDIAQGLANAVAKDLAEIEITPNGEGLHWSKLDADFSVSELMMGMFGSKRWMAELHRQWATEQVS</sequence>
<comment type="caution">
    <text evidence="1">The sequence shown here is derived from an EMBL/GenBank/DDBJ whole genome shotgun (WGS) entry which is preliminary data.</text>
</comment>
<proteinExistence type="predicted"/>
<dbReference type="RefSeq" id="WP_368009298.1">
    <property type="nucleotide sequence ID" value="NZ_JAMXFF010000062.1"/>
</dbReference>
<protein>
    <submittedName>
        <fullName evidence="1">DUF2442 domain-containing protein</fullName>
    </submittedName>
</protein>
<name>A0ABT2MYL5_9CYAN</name>
<keyword evidence="2" id="KW-1185">Reference proteome</keyword>
<dbReference type="EMBL" id="JAMXFF010000062">
    <property type="protein sequence ID" value="MCT7969853.1"/>
    <property type="molecule type" value="Genomic_DNA"/>
</dbReference>
<organism evidence="1 2">
    <name type="scientific">Laspinema palackyanum D2a</name>
    <dbReference type="NCBI Taxonomy" id="2953684"/>
    <lineage>
        <taxon>Bacteria</taxon>
        <taxon>Bacillati</taxon>
        <taxon>Cyanobacteriota</taxon>
        <taxon>Cyanophyceae</taxon>
        <taxon>Oscillatoriophycideae</taxon>
        <taxon>Oscillatoriales</taxon>
        <taxon>Laspinemataceae</taxon>
        <taxon>Laspinema</taxon>
        <taxon>Laspinema palackyanum</taxon>
    </lineage>
</organism>